<evidence type="ECO:0000313" key="8">
    <source>
        <dbReference type="Proteomes" id="UP001153076"/>
    </source>
</evidence>
<dbReference type="EMBL" id="JAKOGI010000001">
    <property type="protein sequence ID" value="KAJ8453144.1"/>
    <property type="molecule type" value="Genomic_DNA"/>
</dbReference>
<accession>A0A9Q1L279</accession>
<feature type="domain" description="Cyclin-dependent kinase inhibitor" evidence="6">
    <location>
        <begin position="197"/>
        <end position="225"/>
    </location>
</feature>
<dbReference type="PIRSF" id="PIRSF017811">
    <property type="entry name" value="CDK_inhib_pln"/>
    <property type="match status" value="1"/>
</dbReference>
<protein>
    <recommendedName>
        <fullName evidence="6">Cyclin-dependent kinase inhibitor domain-containing protein</fullName>
    </recommendedName>
</protein>
<proteinExistence type="inferred from homology"/>
<dbReference type="PANTHER" id="PTHR46776">
    <property type="entry name" value="CYCLIN-DEPENDENT KINASE INHIBITOR 4-RELATED"/>
    <property type="match status" value="1"/>
</dbReference>
<dbReference type="GO" id="GO:0004861">
    <property type="term" value="F:cyclin-dependent protein serine/threonine kinase inhibitor activity"/>
    <property type="evidence" value="ECO:0007669"/>
    <property type="project" value="InterPro"/>
</dbReference>
<dbReference type="AlphaFoldDB" id="A0A9Q1L279"/>
<comment type="caution">
    <text evidence="7">The sequence shown here is derived from an EMBL/GenBank/DDBJ whole genome shotgun (WGS) entry which is preliminary data.</text>
</comment>
<gene>
    <name evidence="7" type="ORF">Cgig2_008028</name>
</gene>
<evidence type="ECO:0000259" key="6">
    <source>
        <dbReference type="Pfam" id="PF02234"/>
    </source>
</evidence>
<dbReference type="InterPro" id="IPR003175">
    <property type="entry name" value="CDI_dom"/>
</dbReference>
<evidence type="ECO:0000256" key="2">
    <source>
        <dbReference type="ARBA" id="ARBA00010274"/>
    </source>
</evidence>
<comment type="similarity">
    <text evidence="2">Belongs to the CDI family. ICK/KRP subfamily.</text>
</comment>
<keyword evidence="3" id="KW-0649">Protein kinase inhibitor</keyword>
<reference evidence="7" key="1">
    <citation type="submission" date="2022-04" db="EMBL/GenBank/DDBJ databases">
        <title>Carnegiea gigantea Genome sequencing and assembly v2.</title>
        <authorList>
            <person name="Copetti D."/>
            <person name="Sanderson M.J."/>
            <person name="Burquez A."/>
            <person name="Wojciechowski M.F."/>
        </authorList>
    </citation>
    <scope>NUCLEOTIDE SEQUENCE</scope>
    <source>
        <strain evidence="7">SGP5-SGP5p</strain>
        <tissue evidence="7">Aerial part</tissue>
    </source>
</reference>
<organism evidence="7 8">
    <name type="scientific">Carnegiea gigantea</name>
    <dbReference type="NCBI Taxonomy" id="171969"/>
    <lineage>
        <taxon>Eukaryota</taxon>
        <taxon>Viridiplantae</taxon>
        <taxon>Streptophyta</taxon>
        <taxon>Embryophyta</taxon>
        <taxon>Tracheophyta</taxon>
        <taxon>Spermatophyta</taxon>
        <taxon>Magnoliopsida</taxon>
        <taxon>eudicotyledons</taxon>
        <taxon>Gunneridae</taxon>
        <taxon>Pentapetalae</taxon>
        <taxon>Caryophyllales</taxon>
        <taxon>Cactineae</taxon>
        <taxon>Cactaceae</taxon>
        <taxon>Cactoideae</taxon>
        <taxon>Echinocereeae</taxon>
        <taxon>Carnegiea</taxon>
    </lineage>
</organism>
<comment type="subcellular location">
    <subcellularLocation>
        <location evidence="1">Nucleus</location>
        <location evidence="1">Nucleoplasm</location>
    </subcellularLocation>
</comment>
<dbReference type="GO" id="GO:0051726">
    <property type="term" value="P:regulation of cell cycle"/>
    <property type="evidence" value="ECO:0007669"/>
    <property type="project" value="InterPro"/>
</dbReference>
<dbReference type="GO" id="GO:0005654">
    <property type="term" value="C:nucleoplasm"/>
    <property type="evidence" value="ECO:0007669"/>
    <property type="project" value="UniProtKB-SubCell"/>
</dbReference>
<dbReference type="Pfam" id="PF02234">
    <property type="entry name" value="CDI"/>
    <property type="match status" value="1"/>
</dbReference>
<feature type="compositionally biased region" description="Basic and acidic residues" evidence="5">
    <location>
        <begin position="42"/>
        <end position="52"/>
    </location>
</feature>
<evidence type="ECO:0000256" key="1">
    <source>
        <dbReference type="ARBA" id="ARBA00004642"/>
    </source>
</evidence>
<keyword evidence="4" id="KW-0131">Cell cycle</keyword>
<evidence type="ECO:0000313" key="7">
    <source>
        <dbReference type="EMBL" id="KAJ8453144.1"/>
    </source>
</evidence>
<name>A0A9Q1L279_9CARY</name>
<dbReference type="InterPro" id="IPR044275">
    <property type="entry name" value="KRP"/>
</dbReference>
<dbReference type="Gene3D" id="4.10.365.10">
    <property type="entry name" value="p27"/>
    <property type="match status" value="1"/>
</dbReference>
<feature type="region of interest" description="Disordered" evidence="5">
    <location>
        <begin position="33"/>
        <end position="52"/>
    </location>
</feature>
<dbReference type="InterPro" id="IPR044898">
    <property type="entry name" value="CDI_dom_sf"/>
</dbReference>
<keyword evidence="8" id="KW-1185">Reference proteome</keyword>
<dbReference type="Proteomes" id="UP001153076">
    <property type="component" value="Unassembled WGS sequence"/>
</dbReference>
<evidence type="ECO:0000256" key="3">
    <source>
        <dbReference type="ARBA" id="ARBA00023013"/>
    </source>
</evidence>
<sequence length="228" mass="25223">MRKYLAKCKGVVREIAVVGMRTRDSEVLAMAASATSATSSSPEKKVRKAETTSYDVHKLKTRRRVEENSATSSASFRLETSAAENCSSGEISSEFPASCSSCNGAGEVVKDQSESVADPEVQSALRTSKYLDCRSAARRENKLIGALKSDDLDSPPRHPDAKSTVQIKMPSDSEIEEFFAAAEKGLHKRFSEKVPETQMNELRCFRYNFDVVKDIPLEGRYEWVPITP</sequence>
<evidence type="ECO:0000256" key="5">
    <source>
        <dbReference type="SAM" id="MobiDB-lite"/>
    </source>
</evidence>
<evidence type="ECO:0000256" key="4">
    <source>
        <dbReference type="ARBA" id="ARBA00023306"/>
    </source>
</evidence>
<dbReference type="OrthoDB" id="9940972at2759"/>